<dbReference type="FunFam" id="3.40.50.300:FF:000006">
    <property type="entry name" value="DNA-binding transcriptional regulator NtrC"/>
    <property type="match status" value="1"/>
</dbReference>
<dbReference type="EMBL" id="LUUG01000109">
    <property type="protein sequence ID" value="OAH98391.1"/>
    <property type="molecule type" value="Genomic_DNA"/>
</dbReference>
<dbReference type="RefSeq" id="WP_064010259.1">
    <property type="nucleotide sequence ID" value="NZ_LUUG01000109.1"/>
</dbReference>
<dbReference type="EMBL" id="LUUH01000036">
    <property type="protein sequence ID" value="OAI06404.1"/>
    <property type="molecule type" value="Genomic_DNA"/>
</dbReference>
<dbReference type="Gene3D" id="3.40.50.300">
    <property type="entry name" value="P-loop containing nucleotide triphosphate hydrolases"/>
    <property type="match status" value="1"/>
</dbReference>
<dbReference type="Gene3D" id="1.10.8.60">
    <property type="match status" value="1"/>
</dbReference>
<dbReference type="Gene3D" id="3.40.50.2300">
    <property type="match status" value="1"/>
</dbReference>
<dbReference type="PROSITE" id="PS50110">
    <property type="entry name" value="RESPONSE_REGULATORY"/>
    <property type="match status" value="1"/>
</dbReference>
<reference evidence="10 11" key="1">
    <citation type="submission" date="2016-03" db="EMBL/GenBank/DDBJ databases">
        <authorList>
            <person name="Ploux O."/>
        </authorList>
    </citation>
    <scope>NUCLEOTIDE SEQUENCE [LARGE SCALE GENOMIC DNA]</scope>
    <source>
        <strain evidence="8 11">R-45363</strain>
        <strain evidence="9 10">R-45371</strain>
    </source>
</reference>
<feature type="modified residue" description="4-aspartylphosphate" evidence="5">
    <location>
        <position position="53"/>
    </location>
</feature>
<dbReference type="SUPFAM" id="SSF52172">
    <property type="entry name" value="CheY-like"/>
    <property type="match status" value="1"/>
</dbReference>
<dbReference type="InterPro" id="IPR009057">
    <property type="entry name" value="Homeodomain-like_sf"/>
</dbReference>
<evidence type="ECO:0000313" key="9">
    <source>
        <dbReference type="EMBL" id="OAI06404.1"/>
    </source>
</evidence>
<dbReference type="PANTHER" id="PTHR32071">
    <property type="entry name" value="TRANSCRIPTIONAL REGULATORY PROTEIN"/>
    <property type="match status" value="1"/>
</dbReference>
<feature type="domain" description="Response regulatory" evidence="7">
    <location>
        <begin position="6"/>
        <end position="123"/>
    </location>
</feature>
<dbReference type="InterPro" id="IPR027417">
    <property type="entry name" value="P-loop_NTPase"/>
</dbReference>
<dbReference type="InterPro" id="IPR025662">
    <property type="entry name" value="Sigma_54_int_dom_ATP-bd_1"/>
</dbReference>
<dbReference type="OrthoDB" id="9804019at2"/>
<comment type="caution">
    <text evidence="8">The sequence shown here is derived from an EMBL/GenBank/DDBJ whole genome shotgun (WGS) entry which is preliminary data.</text>
</comment>
<keyword evidence="2" id="KW-0067">ATP-binding</keyword>
<evidence type="ECO:0000259" key="7">
    <source>
        <dbReference type="PROSITE" id="PS50110"/>
    </source>
</evidence>
<dbReference type="SUPFAM" id="SSF46689">
    <property type="entry name" value="Homeodomain-like"/>
    <property type="match status" value="1"/>
</dbReference>
<dbReference type="InterPro" id="IPR001789">
    <property type="entry name" value="Sig_transdc_resp-reg_receiver"/>
</dbReference>
<name>A0A177LY09_METMH</name>
<dbReference type="InterPro" id="IPR025943">
    <property type="entry name" value="Sigma_54_int_dom_ATP-bd_2"/>
</dbReference>
<dbReference type="NCBIfam" id="TIGR02915">
    <property type="entry name" value="PEP_resp_reg"/>
    <property type="match status" value="1"/>
</dbReference>
<dbReference type="CDD" id="cd00009">
    <property type="entry name" value="AAA"/>
    <property type="match status" value="1"/>
</dbReference>
<dbReference type="GO" id="GO:0000160">
    <property type="term" value="P:phosphorelay signal transduction system"/>
    <property type="evidence" value="ECO:0007669"/>
    <property type="project" value="InterPro"/>
</dbReference>
<organism evidence="8 11">
    <name type="scientific">Methylomonas methanica</name>
    <dbReference type="NCBI Taxonomy" id="421"/>
    <lineage>
        <taxon>Bacteria</taxon>
        <taxon>Pseudomonadati</taxon>
        <taxon>Pseudomonadota</taxon>
        <taxon>Gammaproteobacteria</taxon>
        <taxon>Methylococcales</taxon>
        <taxon>Methylococcaceae</taxon>
        <taxon>Methylomonas</taxon>
    </lineage>
</organism>
<sequence length="458" mass="50800">MITSKVLLIIEDDPGLQKQLKWAFEQYEVVIASNRDEAIAALRRYTPSVVTLDLGLPPDPTNATEGLATLKEILALAPATKIIVVTGNDDRANAIHAVALGAYDFYQKPVDPDVLGLIIERAFQLDALERDYQILQQQKPLTGVIATSPQMQAVMRMIEKIAPTQATVLLIGESGTGKELMAKALHRLSARASQPFVAVNCAAIPETLLESELFGYEKGAFTGAVAQTKGKIEYAQGGTFFLDEIGDLPFALQAKLLRFIQERVIERLGGRKEIAVDVRIICATHRHLPDLIAQGNFRGDLYYRLSEIVVDIPPLREREGDIITIANALLQRYCRENNSKEKHFSHDAARALEAYNWPGNIREMENKIKRAVILSDSNFVTAEELEIGTDNDKSMPLNLKSVREAAETIAIKRALTYADNNISEAAKLLGVTRPTLYGLFEKYGLQALLRNHSDEHLD</sequence>
<evidence type="ECO:0000256" key="2">
    <source>
        <dbReference type="ARBA" id="ARBA00022840"/>
    </source>
</evidence>
<keyword evidence="4" id="KW-0804">Transcription</keyword>
<dbReference type="Pfam" id="PF00158">
    <property type="entry name" value="Sigma54_activat"/>
    <property type="match status" value="1"/>
</dbReference>
<feature type="domain" description="Sigma-54 factor interaction" evidence="6">
    <location>
        <begin position="144"/>
        <end position="373"/>
    </location>
</feature>
<dbReference type="Pfam" id="PF00072">
    <property type="entry name" value="Response_reg"/>
    <property type="match status" value="1"/>
</dbReference>
<evidence type="ECO:0000259" key="6">
    <source>
        <dbReference type="PROSITE" id="PS50045"/>
    </source>
</evidence>
<keyword evidence="5" id="KW-0597">Phosphoprotein</keyword>
<dbReference type="PRINTS" id="PR01590">
    <property type="entry name" value="HTHFIS"/>
</dbReference>
<dbReference type="GO" id="GO:0005524">
    <property type="term" value="F:ATP binding"/>
    <property type="evidence" value="ECO:0007669"/>
    <property type="project" value="UniProtKB-KW"/>
</dbReference>
<dbReference type="InterPro" id="IPR058031">
    <property type="entry name" value="AAA_lid_NorR"/>
</dbReference>
<dbReference type="GO" id="GO:0006355">
    <property type="term" value="P:regulation of DNA-templated transcription"/>
    <property type="evidence" value="ECO:0007669"/>
    <property type="project" value="InterPro"/>
</dbReference>
<evidence type="ECO:0000256" key="5">
    <source>
        <dbReference type="PROSITE-ProRule" id="PRU00169"/>
    </source>
</evidence>
<evidence type="ECO:0000256" key="3">
    <source>
        <dbReference type="ARBA" id="ARBA00023015"/>
    </source>
</evidence>
<evidence type="ECO:0000256" key="1">
    <source>
        <dbReference type="ARBA" id="ARBA00022741"/>
    </source>
</evidence>
<dbReference type="GO" id="GO:0043565">
    <property type="term" value="F:sequence-specific DNA binding"/>
    <property type="evidence" value="ECO:0007669"/>
    <property type="project" value="InterPro"/>
</dbReference>
<dbReference type="PROSITE" id="PS50045">
    <property type="entry name" value="SIGMA54_INTERACT_4"/>
    <property type="match status" value="1"/>
</dbReference>
<dbReference type="InterPro" id="IPR002197">
    <property type="entry name" value="HTH_Fis"/>
</dbReference>
<dbReference type="Gene3D" id="1.10.10.60">
    <property type="entry name" value="Homeodomain-like"/>
    <property type="match status" value="1"/>
</dbReference>
<dbReference type="PROSITE" id="PS00676">
    <property type="entry name" value="SIGMA54_INTERACT_2"/>
    <property type="match status" value="1"/>
</dbReference>
<dbReference type="AlphaFoldDB" id="A0A177LY09"/>
<protein>
    <submittedName>
        <fullName evidence="8">Sigma-54-dependent Fis family transcriptional regulator</fullName>
    </submittedName>
</protein>
<dbReference type="PROSITE" id="PS00675">
    <property type="entry name" value="SIGMA54_INTERACT_1"/>
    <property type="match status" value="1"/>
</dbReference>
<dbReference type="PANTHER" id="PTHR32071:SF113">
    <property type="entry name" value="ALGINATE BIOSYNTHESIS TRANSCRIPTIONAL REGULATORY PROTEIN ALGB"/>
    <property type="match status" value="1"/>
</dbReference>
<keyword evidence="3" id="KW-0805">Transcription regulation</keyword>
<dbReference type="SMART" id="SM00448">
    <property type="entry name" value="REC"/>
    <property type="match status" value="1"/>
</dbReference>
<evidence type="ECO:0000313" key="8">
    <source>
        <dbReference type="EMBL" id="OAH98391.1"/>
    </source>
</evidence>
<proteinExistence type="predicted"/>
<evidence type="ECO:0000313" key="10">
    <source>
        <dbReference type="Proteomes" id="UP000077763"/>
    </source>
</evidence>
<dbReference type="Proteomes" id="UP000077763">
    <property type="component" value="Unassembled WGS sequence"/>
</dbReference>
<evidence type="ECO:0000313" key="11">
    <source>
        <dbReference type="Proteomes" id="UP000078090"/>
    </source>
</evidence>
<keyword evidence="1" id="KW-0547">Nucleotide-binding</keyword>
<dbReference type="InterPro" id="IPR011006">
    <property type="entry name" value="CheY-like_superfamily"/>
</dbReference>
<evidence type="ECO:0000256" key="4">
    <source>
        <dbReference type="ARBA" id="ARBA00023163"/>
    </source>
</evidence>
<gene>
    <name evidence="8" type="ORF">A1332_20580</name>
    <name evidence="9" type="ORF">A1353_09270</name>
</gene>
<dbReference type="Proteomes" id="UP000078090">
    <property type="component" value="Unassembled WGS sequence"/>
</dbReference>
<accession>A0A177LY09</accession>
<dbReference type="InterPro" id="IPR002078">
    <property type="entry name" value="Sigma_54_int"/>
</dbReference>
<dbReference type="InterPro" id="IPR003593">
    <property type="entry name" value="AAA+_ATPase"/>
</dbReference>
<dbReference type="InterPro" id="IPR014264">
    <property type="entry name" value="PEP-CTERM_resp_reg"/>
</dbReference>
<dbReference type="SMART" id="SM00382">
    <property type="entry name" value="AAA"/>
    <property type="match status" value="1"/>
</dbReference>
<dbReference type="Pfam" id="PF02954">
    <property type="entry name" value="HTH_8"/>
    <property type="match status" value="1"/>
</dbReference>
<dbReference type="SUPFAM" id="SSF52540">
    <property type="entry name" value="P-loop containing nucleoside triphosphate hydrolases"/>
    <property type="match status" value="1"/>
</dbReference>
<dbReference type="Pfam" id="PF25601">
    <property type="entry name" value="AAA_lid_14"/>
    <property type="match status" value="1"/>
</dbReference>